<dbReference type="InterPro" id="IPR034110">
    <property type="entry name" value="LSMD1_Sm"/>
</dbReference>
<dbReference type="SMART" id="SM00651">
    <property type="entry name" value="Sm"/>
    <property type="match status" value="1"/>
</dbReference>
<dbReference type="Pfam" id="PF01423">
    <property type="entry name" value="LSM"/>
    <property type="match status" value="1"/>
</dbReference>
<comment type="caution">
    <text evidence="2">The sequence shown here is derived from an EMBL/GenBank/DDBJ whole genome shotgun (WGS) entry which is preliminary data.</text>
</comment>
<dbReference type="InterPro" id="IPR050914">
    <property type="entry name" value="snRNP_SmB/NAA38-like"/>
</dbReference>
<dbReference type="InterPro" id="IPR001163">
    <property type="entry name" value="Sm_dom_euk/arc"/>
</dbReference>
<dbReference type="EMBL" id="JASNQZ010000015">
    <property type="protein sequence ID" value="KAL0947708.1"/>
    <property type="molecule type" value="Genomic_DNA"/>
</dbReference>
<dbReference type="InterPro" id="IPR010920">
    <property type="entry name" value="LSM_dom_sf"/>
</dbReference>
<evidence type="ECO:0000313" key="2">
    <source>
        <dbReference type="EMBL" id="KAL0947708.1"/>
    </source>
</evidence>
<dbReference type="Proteomes" id="UP001556367">
    <property type="component" value="Unassembled WGS sequence"/>
</dbReference>
<gene>
    <name evidence="2" type="ORF">HGRIS_013794</name>
</gene>
<dbReference type="PANTHER" id="PTHR10701:SF5">
    <property type="entry name" value="N-ALPHA-ACETYLTRANSFERASE 38, NATC AUXILIARY SUBUNIT"/>
    <property type="match status" value="1"/>
</dbReference>
<evidence type="ECO:0000313" key="3">
    <source>
        <dbReference type="Proteomes" id="UP001556367"/>
    </source>
</evidence>
<evidence type="ECO:0000259" key="1">
    <source>
        <dbReference type="SMART" id="SM00651"/>
    </source>
</evidence>
<accession>A0ABR3IWQ1</accession>
<sequence>MHLSKFHPLPLKMPSYSLQHLHALLRHTLRISTTDGRVFIGTFAGTDQPLNVLLANAEEYRIGPDESPNGRFVGQILVPWRLVEKVEAQGEAGDFAQGVGVL</sequence>
<dbReference type="PANTHER" id="PTHR10701">
    <property type="entry name" value="SMALL NUCLEAR RIBONUCLEOPROTEIN-ASSOCIATED PROTEIN B AND N"/>
    <property type="match status" value="1"/>
</dbReference>
<organism evidence="2 3">
    <name type="scientific">Hohenbuehelia grisea</name>
    <dbReference type="NCBI Taxonomy" id="104357"/>
    <lineage>
        <taxon>Eukaryota</taxon>
        <taxon>Fungi</taxon>
        <taxon>Dikarya</taxon>
        <taxon>Basidiomycota</taxon>
        <taxon>Agaricomycotina</taxon>
        <taxon>Agaricomycetes</taxon>
        <taxon>Agaricomycetidae</taxon>
        <taxon>Agaricales</taxon>
        <taxon>Pleurotineae</taxon>
        <taxon>Pleurotaceae</taxon>
        <taxon>Hohenbuehelia</taxon>
    </lineage>
</organism>
<feature type="domain" description="Sm" evidence="1">
    <location>
        <begin position="19"/>
        <end position="88"/>
    </location>
</feature>
<name>A0ABR3IWQ1_9AGAR</name>
<dbReference type="Gene3D" id="2.30.30.100">
    <property type="match status" value="1"/>
</dbReference>
<dbReference type="SUPFAM" id="SSF50182">
    <property type="entry name" value="Sm-like ribonucleoproteins"/>
    <property type="match status" value="1"/>
</dbReference>
<reference evidence="3" key="1">
    <citation type="submission" date="2024-06" db="EMBL/GenBank/DDBJ databases">
        <title>Multi-omics analyses provide insights into the biosynthesis of the anticancer antibiotic pleurotin in Hohenbuehelia grisea.</title>
        <authorList>
            <person name="Weaver J.A."/>
            <person name="Alberti F."/>
        </authorList>
    </citation>
    <scope>NUCLEOTIDE SEQUENCE [LARGE SCALE GENOMIC DNA]</scope>
    <source>
        <strain evidence="3">T-177</strain>
    </source>
</reference>
<proteinExistence type="predicted"/>
<keyword evidence="3" id="KW-1185">Reference proteome</keyword>
<protein>
    <recommendedName>
        <fullName evidence="1">Sm domain-containing protein</fullName>
    </recommendedName>
</protein>
<dbReference type="CDD" id="cd06168">
    <property type="entry name" value="LSMD1"/>
    <property type="match status" value="1"/>
</dbReference>